<accession>A0A2V1KBI1</accession>
<keyword evidence="2" id="KW-1185">Reference proteome</keyword>
<evidence type="ECO:0000313" key="2">
    <source>
        <dbReference type="Proteomes" id="UP000245283"/>
    </source>
</evidence>
<sequence length="222" mass="24906">MDGAGLIGEISAAANAEKSVPMAKYMRDQFPFLGVPASVRQPIQRPYFAVAREDPHVDWGFVAQCWALPHREFQYAACDFLFAVRRNLSVDDLPRIKALASSKQWWDTIDSLTKTVGSIVASEREGGTALEQVLGWARDEDFWIRRLAILHQLGRKHATDTASLETILVANLGSDKFFINKAIGWALRDYSKTDPVWVQRFITEHRGGLAALSVREATKYLA</sequence>
<organism evidence="1 2">
    <name type="scientific">Ancrocorticia populi</name>
    <dbReference type="NCBI Taxonomy" id="2175228"/>
    <lineage>
        <taxon>Bacteria</taxon>
        <taxon>Bacillati</taxon>
        <taxon>Actinomycetota</taxon>
        <taxon>Actinomycetes</taxon>
        <taxon>Actinomycetales</taxon>
        <taxon>Actinomycetaceae</taxon>
        <taxon>Ancrocorticia</taxon>
    </lineage>
</organism>
<dbReference type="CDD" id="cd07064">
    <property type="entry name" value="AlkD_like_1"/>
    <property type="match status" value="1"/>
</dbReference>
<dbReference type="OrthoDB" id="9775346at2"/>
<dbReference type="Gene3D" id="1.25.40.290">
    <property type="entry name" value="ARM repeat domains"/>
    <property type="match status" value="1"/>
</dbReference>
<dbReference type="InterPro" id="IPR014825">
    <property type="entry name" value="DNA_alkylation"/>
</dbReference>
<dbReference type="Gene3D" id="1.20.1660.10">
    <property type="entry name" value="Hypothetical protein (EF3068)"/>
    <property type="match status" value="1"/>
</dbReference>
<gene>
    <name evidence="1" type="ORF">DD236_02595</name>
</gene>
<protein>
    <submittedName>
        <fullName evidence="1">DNA alkylation repair protein</fullName>
    </submittedName>
</protein>
<dbReference type="EMBL" id="QETB01000001">
    <property type="protein sequence ID" value="PWF27775.1"/>
    <property type="molecule type" value="Genomic_DNA"/>
</dbReference>
<evidence type="ECO:0000313" key="1">
    <source>
        <dbReference type="EMBL" id="PWF27775.1"/>
    </source>
</evidence>
<comment type="caution">
    <text evidence="1">The sequence shown here is derived from an EMBL/GenBank/DDBJ whole genome shotgun (WGS) entry which is preliminary data.</text>
</comment>
<dbReference type="SUPFAM" id="SSF48371">
    <property type="entry name" value="ARM repeat"/>
    <property type="match status" value="1"/>
</dbReference>
<dbReference type="Pfam" id="PF08713">
    <property type="entry name" value="DNA_alkylation"/>
    <property type="match status" value="1"/>
</dbReference>
<dbReference type="InterPro" id="IPR016024">
    <property type="entry name" value="ARM-type_fold"/>
</dbReference>
<proteinExistence type="predicted"/>
<dbReference type="PANTHER" id="PTHR34070:SF1">
    <property type="entry name" value="DNA ALKYLATION REPAIR PROTEIN"/>
    <property type="match status" value="1"/>
</dbReference>
<dbReference type="PANTHER" id="PTHR34070">
    <property type="entry name" value="ARMADILLO-TYPE FOLD"/>
    <property type="match status" value="1"/>
</dbReference>
<dbReference type="Proteomes" id="UP000245283">
    <property type="component" value="Unassembled WGS sequence"/>
</dbReference>
<reference evidence="2" key="1">
    <citation type="submission" date="2018-05" db="EMBL/GenBank/DDBJ databases">
        <authorList>
            <person name="Li Y."/>
        </authorList>
    </citation>
    <scope>NUCLEOTIDE SEQUENCE [LARGE SCALE GENOMIC DNA]</scope>
    <source>
        <strain evidence="2">sk1b4</strain>
    </source>
</reference>
<dbReference type="AlphaFoldDB" id="A0A2V1KBI1"/>
<name>A0A2V1KBI1_9ACTO</name>